<keyword evidence="2 5" id="KW-0813">Transport</keyword>
<evidence type="ECO:0000256" key="3">
    <source>
        <dbReference type="ARBA" id="ARBA00022597"/>
    </source>
</evidence>
<comment type="similarity">
    <text evidence="1 5">Belongs to the bacterial solute-binding protein 1 family.</text>
</comment>
<evidence type="ECO:0000256" key="5">
    <source>
        <dbReference type="RuleBase" id="RU365005"/>
    </source>
</evidence>
<dbReference type="InterPro" id="IPR006059">
    <property type="entry name" value="SBP"/>
</dbReference>
<dbReference type="PANTHER" id="PTHR30061">
    <property type="entry name" value="MALTOSE-BINDING PERIPLASMIC PROTEIN"/>
    <property type="match status" value="1"/>
</dbReference>
<dbReference type="CDD" id="cd13586">
    <property type="entry name" value="PBP2_Maltose_binding_like"/>
    <property type="match status" value="1"/>
</dbReference>
<evidence type="ECO:0000256" key="4">
    <source>
        <dbReference type="ARBA" id="ARBA00022729"/>
    </source>
</evidence>
<feature type="chain" id="PRO_5045009683" description="Maltodextrin-binding protein" evidence="5">
    <location>
        <begin position="22"/>
        <end position="436"/>
    </location>
</feature>
<keyword evidence="5" id="KW-0449">Lipoprotein</keyword>
<feature type="compositionally biased region" description="Low complexity" evidence="6">
    <location>
        <begin position="25"/>
        <end position="51"/>
    </location>
</feature>
<dbReference type="RefSeq" id="WP_210661160.1">
    <property type="nucleotide sequence ID" value="NZ_JAGKSP010000009.1"/>
</dbReference>
<evidence type="ECO:0000313" key="8">
    <source>
        <dbReference type="Proteomes" id="UP000673394"/>
    </source>
</evidence>
<keyword evidence="5" id="KW-0472">Membrane</keyword>
<dbReference type="SUPFAM" id="SSF53850">
    <property type="entry name" value="Periplasmic binding protein-like II"/>
    <property type="match status" value="1"/>
</dbReference>
<evidence type="ECO:0000313" key="7">
    <source>
        <dbReference type="EMBL" id="MBP3965031.1"/>
    </source>
</evidence>
<proteinExistence type="inferred from homology"/>
<dbReference type="Pfam" id="PF13416">
    <property type="entry name" value="SBP_bac_8"/>
    <property type="match status" value="1"/>
</dbReference>
<feature type="signal peptide" evidence="5">
    <location>
        <begin position="1"/>
        <end position="21"/>
    </location>
</feature>
<evidence type="ECO:0000256" key="2">
    <source>
        <dbReference type="ARBA" id="ARBA00022448"/>
    </source>
</evidence>
<dbReference type="EMBL" id="JAGKSP010000009">
    <property type="protein sequence ID" value="MBP3965031.1"/>
    <property type="molecule type" value="Genomic_DNA"/>
</dbReference>
<evidence type="ECO:0000256" key="6">
    <source>
        <dbReference type="SAM" id="MobiDB-lite"/>
    </source>
</evidence>
<keyword evidence="5" id="KW-1003">Cell membrane</keyword>
<evidence type="ECO:0000256" key="1">
    <source>
        <dbReference type="ARBA" id="ARBA00008520"/>
    </source>
</evidence>
<dbReference type="PANTHER" id="PTHR30061:SF50">
    <property type="entry name" value="MALTOSE_MALTODEXTRIN-BINDING PERIPLASMIC PROTEIN"/>
    <property type="match status" value="1"/>
</dbReference>
<accession>A0ABS5CGM6</accession>
<dbReference type="Gene3D" id="3.40.190.10">
    <property type="entry name" value="Periplasmic binding protein-like II"/>
    <property type="match status" value="2"/>
</dbReference>
<reference evidence="7 8" key="1">
    <citation type="submission" date="2021-04" db="EMBL/GenBank/DDBJ databases">
        <title>Paenibacillus sp. DLE-14 whole genome sequence.</title>
        <authorList>
            <person name="Ham Y.J."/>
        </authorList>
    </citation>
    <scope>NUCLEOTIDE SEQUENCE [LARGE SCALE GENOMIC DNA]</scope>
    <source>
        <strain evidence="7 8">DLE-14</strain>
    </source>
</reference>
<organism evidence="7 8">
    <name type="scientific">Paenibacillus lignilyticus</name>
    <dbReference type="NCBI Taxonomy" id="1172615"/>
    <lineage>
        <taxon>Bacteria</taxon>
        <taxon>Bacillati</taxon>
        <taxon>Bacillota</taxon>
        <taxon>Bacilli</taxon>
        <taxon>Bacillales</taxon>
        <taxon>Paenibacillaceae</taxon>
        <taxon>Paenibacillus</taxon>
    </lineage>
</organism>
<dbReference type="Proteomes" id="UP000673394">
    <property type="component" value="Unassembled WGS sequence"/>
</dbReference>
<protein>
    <recommendedName>
        <fullName evidence="5">Maltodextrin-binding protein</fullName>
    </recommendedName>
</protein>
<feature type="region of interest" description="Disordered" evidence="6">
    <location>
        <begin position="25"/>
        <end position="57"/>
    </location>
</feature>
<dbReference type="PROSITE" id="PS51257">
    <property type="entry name" value="PROKAR_LIPOPROTEIN"/>
    <property type="match status" value="1"/>
</dbReference>
<dbReference type="PRINTS" id="PR00181">
    <property type="entry name" value="MALTOSEBP"/>
</dbReference>
<dbReference type="InterPro" id="IPR006060">
    <property type="entry name" value="Maltose/Cyclodextrin-bd"/>
</dbReference>
<keyword evidence="4 5" id="KW-0732">Signal</keyword>
<comment type="subcellular location">
    <subcellularLocation>
        <location evidence="5">Cell membrane</location>
        <topology evidence="5">Lipid-anchor</topology>
    </subcellularLocation>
</comment>
<sequence length="436" mass="47904">MKKKSSLILAMIVMLTLAACGNGNNESASKNDSSASASEPAPAANQPAANEDNLKPEEGATIRWWGNKEDLEWMKFVGDAFTKKYGVAIEYTDQSTVDAFQKLQTDGPAGLGPDLFTSAHNNTGTLAASGVLMENYFTDKYKETFAKEAIEGTSYKGILYGYPLSIETYALLYNKDLVKQVPATMDELIEQSKSFTDAKQNKFGFMMQADDFYYVHAFLAGYGGYVFGNNNTDPSDLSGLNGDGAIKAGNLLQRIHKEILPLSVEDMTFDIISSMFNEGKLMFRIGAPPDLKSIREAGVNFGIVPFPLLETGEHPKTFSNVKSIYQSSYSKYPDAASLLAQYATSEEMLLKRFEMVGQIPAIKSLWESDAIKNNPNVAPFMEQVKYSVPMPNIPANNSMWVPMQQAYNLIWNKNADPKTALDQAVANLKDSLAAAK</sequence>
<keyword evidence="8" id="KW-1185">Reference proteome</keyword>
<gene>
    <name evidence="7" type="ORF">I8J30_20090</name>
</gene>
<comment type="caution">
    <text evidence="7">The sequence shown here is derived from an EMBL/GenBank/DDBJ whole genome shotgun (WGS) entry which is preliminary data.</text>
</comment>
<name>A0ABS5CGM6_9BACL</name>
<keyword evidence="3 5" id="KW-0762">Sugar transport</keyword>